<dbReference type="EMBL" id="CP002786">
    <property type="protein sequence ID" value="AEF40091.1"/>
    <property type="molecule type" value="Genomic_DNA"/>
</dbReference>
<dbReference type="OrthoDB" id="4485518at2"/>
<gene>
    <name evidence="2" type="ordered locus">AS9A_1642</name>
</gene>
<dbReference type="HOGENOM" id="CLU_123296_0_0_11"/>
<feature type="transmembrane region" description="Helical" evidence="1">
    <location>
        <begin position="37"/>
        <end position="58"/>
    </location>
</feature>
<sequence length="150" mass="16693">MKTKLAIVFISVALGFYLVLMGRQGMLLITNGNAVATTMGVAILVLPFLGVYVGYTTLRAGFQHSRLAQRISAEGMELDISDLPRMPSGRVKRDAADELFVSVKAELDAKPDDWRCWYRVARAYDIAGDRKRARAAMGRAVELERLELKE</sequence>
<evidence type="ECO:0008006" key="4">
    <source>
        <dbReference type="Google" id="ProtNLM"/>
    </source>
</evidence>
<dbReference type="eggNOG" id="COG5010">
    <property type="taxonomic scope" value="Bacteria"/>
</dbReference>
<proteinExistence type="predicted"/>
<dbReference type="RefSeq" id="WP_013806440.1">
    <property type="nucleotide sequence ID" value="NC_015564.1"/>
</dbReference>
<keyword evidence="1" id="KW-0812">Transmembrane</keyword>
<protein>
    <recommendedName>
        <fullName evidence="4">Tetratricopeptide TPR_2 repeat protein</fullName>
    </recommendedName>
</protein>
<evidence type="ECO:0000313" key="3">
    <source>
        <dbReference type="Proteomes" id="UP000009235"/>
    </source>
</evidence>
<accession>F6EJR6</accession>
<dbReference type="Proteomes" id="UP000009235">
    <property type="component" value="Chromosome"/>
</dbReference>
<dbReference type="STRING" id="443218.AS9A_1642"/>
<name>F6EJR6_HOYSD</name>
<keyword evidence="3" id="KW-1185">Reference proteome</keyword>
<reference evidence="2 3" key="1">
    <citation type="journal article" date="2011" name="J. Bacteriol.">
        <title>Complete genome sequence of Amycolicicoccus subflavus DQS3-9A1T, an actinomycete isolated from crude oil-polluted soil.</title>
        <authorList>
            <person name="Cai M."/>
            <person name="Chen W.M."/>
            <person name="Nie Y."/>
            <person name="Chi C.Q."/>
            <person name="Wang Y.N."/>
            <person name="Tang Y.Q."/>
            <person name="Li G.Y."/>
            <person name="Wu X.L."/>
        </authorList>
    </citation>
    <scope>NUCLEOTIDE SEQUENCE [LARGE SCALE GENOMIC DNA]</scope>
    <source>
        <strain evidence="3">DSM 45089 / DQS3-9A1</strain>
    </source>
</reference>
<dbReference type="AlphaFoldDB" id="F6EJR6"/>
<evidence type="ECO:0000313" key="2">
    <source>
        <dbReference type="EMBL" id="AEF40091.1"/>
    </source>
</evidence>
<dbReference type="KEGG" id="asd:AS9A_1642"/>
<keyword evidence="1" id="KW-0472">Membrane</keyword>
<evidence type="ECO:0000256" key="1">
    <source>
        <dbReference type="SAM" id="Phobius"/>
    </source>
</evidence>
<organism evidence="2 3">
    <name type="scientific">Hoyosella subflava (strain DSM 45089 / JCM 17490 / NBRC 109087 / DQS3-9A1)</name>
    <name type="common">Amycolicicoccus subflavus</name>
    <dbReference type="NCBI Taxonomy" id="443218"/>
    <lineage>
        <taxon>Bacteria</taxon>
        <taxon>Bacillati</taxon>
        <taxon>Actinomycetota</taxon>
        <taxon>Actinomycetes</taxon>
        <taxon>Mycobacteriales</taxon>
        <taxon>Hoyosellaceae</taxon>
        <taxon>Hoyosella</taxon>
    </lineage>
</organism>
<keyword evidence="1" id="KW-1133">Transmembrane helix</keyword>